<evidence type="ECO:0000313" key="2">
    <source>
        <dbReference type="Proteomes" id="UP001172386"/>
    </source>
</evidence>
<organism evidence="1 2">
    <name type="scientific">Neophaeococcomyces mojaviensis</name>
    <dbReference type="NCBI Taxonomy" id="3383035"/>
    <lineage>
        <taxon>Eukaryota</taxon>
        <taxon>Fungi</taxon>
        <taxon>Dikarya</taxon>
        <taxon>Ascomycota</taxon>
        <taxon>Pezizomycotina</taxon>
        <taxon>Eurotiomycetes</taxon>
        <taxon>Chaetothyriomycetidae</taxon>
        <taxon>Chaetothyriales</taxon>
        <taxon>Chaetothyriales incertae sedis</taxon>
        <taxon>Neophaeococcomyces</taxon>
    </lineage>
</organism>
<sequence>MAKPAVLLIGDLAHTNKEWSILSSKYTLKEFRIGTREEFLSNLKSGEYNDVIALYRSNQSVSETGPFDSEVIALLPESLKFICHNGAGYDNIDVKAVNERQISVSSTPVAVDDATADVGIFLMLGALRQAHIPLTALREGKWRGHAGLGHDPKGKTLGILGMGGIGRAMAHRARAFGLNITYHNRSRLAPELEGGATYVSFDDLLAKSDILSLNLSLNPKTRHIISAPQLAACKPGVVIVNTARGGLINEAELVAALESGHVASVGLDVFEEEPKIHPGLVKNERAFLLPHVGTMTVETQRDMELLVLKNLESAADEGRLLTRIGEQKGLPWTKDDAGKVNGHL</sequence>
<protein>
    <submittedName>
        <fullName evidence="1">Uncharacterized protein</fullName>
    </submittedName>
</protein>
<dbReference type="EMBL" id="JAPDRQ010000019">
    <property type="protein sequence ID" value="KAJ9661929.1"/>
    <property type="molecule type" value="Genomic_DNA"/>
</dbReference>
<reference evidence="1" key="1">
    <citation type="submission" date="2022-10" db="EMBL/GenBank/DDBJ databases">
        <title>Culturing micro-colonial fungi from biological soil crusts in the Mojave desert and describing Neophaeococcomyces mojavensis, and introducing the new genera and species Taxawa tesnikishii.</title>
        <authorList>
            <person name="Kurbessoian T."/>
            <person name="Stajich J.E."/>
        </authorList>
    </citation>
    <scope>NUCLEOTIDE SEQUENCE</scope>
    <source>
        <strain evidence="1">JES_112</strain>
    </source>
</reference>
<name>A0ACC3AGB7_9EURO</name>
<proteinExistence type="predicted"/>
<keyword evidence="2" id="KW-1185">Reference proteome</keyword>
<gene>
    <name evidence="1" type="ORF">H2198_001681</name>
</gene>
<dbReference type="Proteomes" id="UP001172386">
    <property type="component" value="Unassembled WGS sequence"/>
</dbReference>
<comment type="caution">
    <text evidence="1">The sequence shown here is derived from an EMBL/GenBank/DDBJ whole genome shotgun (WGS) entry which is preliminary data.</text>
</comment>
<evidence type="ECO:0000313" key="1">
    <source>
        <dbReference type="EMBL" id="KAJ9661929.1"/>
    </source>
</evidence>
<accession>A0ACC3AGB7</accession>